<protein>
    <submittedName>
        <fullName evidence="5">Predicted protein</fullName>
    </submittedName>
</protein>
<evidence type="ECO:0000313" key="5">
    <source>
        <dbReference type="EMBL" id="EFC36415.1"/>
    </source>
</evidence>
<dbReference type="eggNOG" id="KOG1256">
    <property type="taxonomic scope" value="Eukaryota"/>
</dbReference>
<dbReference type="STRING" id="5762.D2W3G0"/>
<dbReference type="InterPro" id="IPR013120">
    <property type="entry name" value="FAR_NAD-bd"/>
</dbReference>
<dbReference type="SUPFAM" id="SSF51735">
    <property type="entry name" value="NAD(P)-binding Rossmann-fold domains"/>
    <property type="match status" value="1"/>
</dbReference>
<feature type="domain" description="AMP-dependent synthetase/ligase" evidence="3">
    <location>
        <begin position="153"/>
        <end position="586"/>
    </location>
</feature>
<dbReference type="Pfam" id="PF00501">
    <property type="entry name" value="AMP-binding"/>
    <property type="match status" value="1"/>
</dbReference>
<evidence type="ECO:0000256" key="1">
    <source>
        <dbReference type="ARBA" id="ARBA00022450"/>
    </source>
</evidence>
<dbReference type="GO" id="GO:0004467">
    <property type="term" value="F:long-chain fatty acid-CoA ligase activity"/>
    <property type="evidence" value="ECO:0007669"/>
    <property type="project" value="TreeGrafter"/>
</dbReference>
<evidence type="ECO:0000259" key="4">
    <source>
        <dbReference type="Pfam" id="PF07993"/>
    </source>
</evidence>
<dbReference type="InParanoid" id="D2W3G0"/>
<accession>D2W3G0</accession>
<dbReference type="GO" id="GO:0016020">
    <property type="term" value="C:membrane"/>
    <property type="evidence" value="ECO:0007669"/>
    <property type="project" value="TreeGrafter"/>
</dbReference>
<dbReference type="OMA" id="YYKRPET"/>
<evidence type="ECO:0000256" key="2">
    <source>
        <dbReference type="ARBA" id="ARBA00022553"/>
    </source>
</evidence>
<dbReference type="OrthoDB" id="1700726at2759"/>
<dbReference type="InterPro" id="IPR000873">
    <property type="entry name" value="AMP-dep_synth/lig_dom"/>
</dbReference>
<dbReference type="PANTHER" id="PTHR43272">
    <property type="entry name" value="LONG-CHAIN-FATTY-ACID--COA LIGASE"/>
    <property type="match status" value="1"/>
</dbReference>
<proteinExistence type="predicted"/>
<dbReference type="InterPro" id="IPR036291">
    <property type="entry name" value="NAD(P)-bd_dom_sf"/>
</dbReference>
<dbReference type="GeneID" id="8862477"/>
<dbReference type="InterPro" id="IPR020845">
    <property type="entry name" value="AMP-binding_CS"/>
</dbReference>
<dbReference type="Pfam" id="PF07993">
    <property type="entry name" value="NAD_binding_4"/>
    <property type="match status" value="1"/>
</dbReference>
<dbReference type="GO" id="GO:0005783">
    <property type="term" value="C:endoplasmic reticulum"/>
    <property type="evidence" value="ECO:0007669"/>
    <property type="project" value="TreeGrafter"/>
</dbReference>
<gene>
    <name evidence="5" type="ORF">NAEGRDRAFT_82230</name>
</gene>
<dbReference type="KEGG" id="ngr:NAEGRDRAFT_82230"/>
<dbReference type="Gene3D" id="3.40.50.12780">
    <property type="entry name" value="N-terminal domain of ligase-like"/>
    <property type="match status" value="1"/>
</dbReference>
<name>D2W3G0_NAEGR</name>
<dbReference type="Proteomes" id="UP000006671">
    <property type="component" value="Unassembled WGS sequence"/>
</dbReference>
<dbReference type="eggNOG" id="KOG1178">
    <property type="taxonomic scope" value="Eukaryota"/>
</dbReference>
<dbReference type="PANTHER" id="PTHR43272:SF91">
    <property type="entry name" value="CARRIER DOMAIN-CONTAINING PROTEIN"/>
    <property type="match status" value="1"/>
</dbReference>
<dbReference type="EMBL" id="GG738931">
    <property type="protein sequence ID" value="EFC36415.1"/>
    <property type="molecule type" value="Genomic_DNA"/>
</dbReference>
<keyword evidence="6" id="KW-1185">Reference proteome</keyword>
<evidence type="ECO:0000259" key="3">
    <source>
        <dbReference type="Pfam" id="PF00501"/>
    </source>
</evidence>
<dbReference type="VEuPathDB" id="AmoebaDB:NAEGRDRAFT_82230"/>
<sequence length="1324" mass="152047">MLNKITSLFSRGKLQVEEKPTNFTVTSVSYRWICNMCLGVIENTIRYTNTNDKGTDLCEKCYDWCWDKCKKRRKNASPNHQQVDNEEKTPEEKERELWLETFCEDLEYFVPTKYHYHEIKQRSEADRVNSTLFRSFIENSMNPCFGILKEDDGPYHWLRYEQVFHLVCCIAVGLDEILKPLREENKRQFVSICGKNNLYWYLCDYACFFKGFVAAPIHFAQTFDETKHIVELTDSQVVVCTLEMLDFFISITKQLDFVKYIVVMDDNEGKSKSKFTTNSGKQEIEILPMNEIIDKGKSILCEYLNEKNKPKKKRYPKHFENHETILVTPKNKYNPNKMWIDVEHQDFILNRLEKDEDLLSLVFTSGSTGQPKGIMVSDKSLRREMHGFRAENPKVQFSFCPLAHMSDRKHTLLAMCDGARVGIFTRDFVHIFEDIQKVKPTVIASTPRLYNVLYDEYKKVYELEKTSWLSGISNQNEDRPKTERELEERVMKDFRNMLGGRLQSIIIGGASSSPQVREFLGKCFNCFVSDGFGMSEAGGIMNDNRLHSSVEYKLVDVPDMNYFTNDKPYPRGELCVKTKTMFIGYYKNEELTKNALDEEGWLHTNDIVEELGPRHIRIIDRLKNIFKLSQGEFIAPAKIEDALTTSKFIFQAFIYGNVSKSYLVGVIVPNQTVLKQFAIKEGLINSSSEELLSDSEKDLLKTNEKVKKVLCEEIEKVSVNCSLLPYEVPKDFIIEFESFSEKNDLLTSSMKVKRFGCEMKYKEELEALYEHLESINKRKLDEDLIRELLLNSQTGSAESDGNMKIIDSLHAVKFSGIMKQKYNIDVPLSLIFSQTDRNVDSVVSRVSDFVTKNQHDDVATVNSSHDWKKDILLPEDVLNDIIDLTSRGNTQFKKIADLKKGILLTGSTGFLGAFILRDLLEALEKAEENVKVYCIVREKNHQDDVFMRVKENLVEFKLWNDKYEKRISVVKGNLGDDNLGLTEEEFKKLAENIDIIYHNGAYVNSVMSYPQLFSSNTGSTLSLLKLACLSSKLNIQSGDSTLAPIVFVSTVGVLQSGLSLFGIPTSTSGISNKKDITDLINNHMDQVMRQLKPIIERANGYSSTKFVAEQYIQQARLLGYPGAIFRPGMIGSDTVNGVSNLIDWVNRLVMGCFEMNCFPKTNRTLNIVPVDIISRVIVQLTQNENAFVTDLHENPNYFIFELANLDKFVIHIDDLLSIAATTEAKLLKKEPMQNVTYQKWKQILNERNTKEENEMLLRLATLFKSDYEFPGSGDRLTNSHVHKVIQALSKLEDSECKALIPFKNLDQSYLAKQATFLVNSKTCH</sequence>
<keyword evidence="1" id="KW-0596">Phosphopantetheine</keyword>
<dbReference type="Gene3D" id="3.40.50.720">
    <property type="entry name" value="NAD(P)-binding Rossmann-like Domain"/>
    <property type="match status" value="1"/>
</dbReference>
<reference evidence="5 6" key="1">
    <citation type="journal article" date="2010" name="Cell">
        <title>The genome of Naegleria gruberi illuminates early eukaryotic versatility.</title>
        <authorList>
            <person name="Fritz-Laylin L.K."/>
            <person name="Prochnik S.E."/>
            <person name="Ginger M.L."/>
            <person name="Dacks J.B."/>
            <person name="Carpenter M.L."/>
            <person name="Field M.C."/>
            <person name="Kuo A."/>
            <person name="Paredez A."/>
            <person name="Chapman J."/>
            <person name="Pham J."/>
            <person name="Shu S."/>
            <person name="Neupane R."/>
            <person name="Cipriano M."/>
            <person name="Mancuso J."/>
            <person name="Tu H."/>
            <person name="Salamov A."/>
            <person name="Lindquist E."/>
            <person name="Shapiro H."/>
            <person name="Lucas S."/>
            <person name="Grigoriev I.V."/>
            <person name="Cande W.Z."/>
            <person name="Fulton C."/>
            <person name="Rokhsar D.S."/>
            <person name="Dawson S.C."/>
        </authorList>
    </citation>
    <scope>NUCLEOTIDE SEQUENCE [LARGE SCALE GENOMIC DNA]</scope>
    <source>
        <strain evidence="5 6">NEG-M</strain>
    </source>
</reference>
<keyword evidence="2" id="KW-0597">Phosphoprotein</keyword>
<feature type="domain" description="Thioester reductase (TE)" evidence="4">
    <location>
        <begin position="904"/>
        <end position="1177"/>
    </location>
</feature>
<organism evidence="6">
    <name type="scientific">Naegleria gruberi</name>
    <name type="common">Amoeba</name>
    <dbReference type="NCBI Taxonomy" id="5762"/>
    <lineage>
        <taxon>Eukaryota</taxon>
        <taxon>Discoba</taxon>
        <taxon>Heterolobosea</taxon>
        <taxon>Tetramitia</taxon>
        <taxon>Eutetramitia</taxon>
        <taxon>Vahlkampfiidae</taxon>
        <taxon>Naegleria</taxon>
    </lineage>
</organism>
<dbReference type="RefSeq" id="XP_002669159.1">
    <property type="nucleotide sequence ID" value="XM_002669113.1"/>
</dbReference>
<dbReference type="PROSITE" id="PS00455">
    <property type="entry name" value="AMP_BINDING"/>
    <property type="match status" value="1"/>
</dbReference>
<dbReference type="SUPFAM" id="SSF56801">
    <property type="entry name" value="Acetyl-CoA synthetase-like"/>
    <property type="match status" value="1"/>
</dbReference>
<dbReference type="InterPro" id="IPR042099">
    <property type="entry name" value="ANL_N_sf"/>
</dbReference>
<evidence type="ECO:0000313" key="6">
    <source>
        <dbReference type="Proteomes" id="UP000006671"/>
    </source>
</evidence>